<dbReference type="NCBIfam" id="TIGR00009">
    <property type="entry name" value="L28"/>
    <property type="match status" value="1"/>
</dbReference>
<dbReference type="GO" id="GO:1990904">
    <property type="term" value="C:ribonucleoprotein complex"/>
    <property type="evidence" value="ECO:0007669"/>
    <property type="project" value="UniProtKB-KW"/>
</dbReference>
<evidence type="ECO:0000256" key="3">
    <source>
        <dbReference type="ARBA" id="ARBA00023274"/>
    </source>
</evidence>
<dbReference type="Proteomes" id="UP000179157">
    <property type="component" value="Unassembled WGS sequence"/>
</dbReference>
<dbReference type="GO" id="GO:0005840">
    <property type="term" value="C:ribosome"/>
    <property type="evidence" value="ECO:0007669"/>
    <property type="project" value="UniProtKB-KW"/>
</dbReference>
<evidence type="ECO:0000256" key="1">
    <source>
        <dbReference type="ARBA" id="ARBA00008760"/>
    </source>
</evidence>
<dbReference type="GO" id="GO:0006412">
    <property type="term" value="P:translation"/>
    <property type="evidence" value="ECO:0007669"/>
    <property type="project" value="UniProtKB-UniRule"/>
</dbReference>
<dbReference type="AlphaFoldDB" id="A0A1F5V1V3"/>
<dbReference type="EMBL" id="MFGX01000023">
    <property type="protein sequence ID" value="OGF56901.1"/>
    <property type="molecule type" value="Genomic_DNA"/>
</dbReference>
<dbReference type="PANTHER" id="PTHR39080:SF1">
    <property type="entry name" value="LARGE RIBOSOMAL SUBUNIT PROTEIN BL28A"/>
    <property type="match status" value="1"/>
</dbReference>
<evidence type="ECO:0000313" key="7">
    <source>
        <dbReference type="Proteomes" id="UP000179157"/>
    </source>
</evidence>
<keyword evidence="3 5" id="KW-0687">Ribonucleoprotein</keyword>
<evidence type="ECO:0000256" key="5">
    <source>
        <dbReference type="HAMAP-Rule" id="MF_00373"/>
    </source>
</evidence>
<reference evidence="6 7" key="1">
    <citation type="journal article" date="2016" name="Nat. Commun.">
        <title>Thousands of microbial genomes shed light on interconnected biogeochemical processes in an aquifer system.</title>
        <authorList>
            <person name="Anantharaman K."/>
            <person name="Brown C.T."/>
            <person name="Hug L.A."/>
            <person name="Sharon I."/>
            <person name="Castelle C.J."/>
            <person name="Probst A.J."/>
            <person name="Thomas B.C."/>
            <person name="Singh A."/>
            <person name="Wilkins M.J."/>
            <person name="Karaoz U."/>
            <person name="Brodie E.L."/>
            <person name="Williams K.H."/>
            <person name="Hubbard S.S."/>
            <person name="Banfield J.F."/>
        </authorList>
    </citation>
    <scope>NUCLEOTIDE SEQUENCE [LARGE SCALE GENOMIC DNA]</scope>
    <source>
        <strain evidence="7">RBG_16_55_9</strain>
    </source>
</reference>
<dbReference type="InterPro" id="IPR037147">
    <property type="entry name" value="Ribosomal_bL28_sf"/>
</dbReference>
<evidence type="ECO:0000256" key="2">
    <source>
        <dbReference type="ARBA" id="ARBA00022980"/>
    </source>
</evidence>
<accession>A0A1F5V1V3</accession>
<comment type="caution">
    <text evidence="6">The sequence shown here is derived from an EMBL/GenBank/DDBJ whole genome shotgun (WGS) entry which is preliminary data.</text>
</comment>
<proteinExistence type="inferred from homology"/>
<dbReference type="InterPro" id="IPR050096">
    <property type="entry name" value="Bacterial_rp_bL28"/>
</dbReference>
<dbReference type="GO" id="GO:0003735">
    <property type="term" value="F:structural constituent of ribosome"/>
    <property type="evidence" value="ECO:0007669"/>
    <property type="project" value="InterPro"/>
</dbReference>
<dbReference type="InterPro" id="IPR026569">
    <property type="entry name" value="Ribosomal_bL28"/>
</dbReference>
<dbReference type="STRING" id="1817864.A2Z21_07305"/>
<dbReference type="InterPro" id="IPR001383">
    <property type="entry name" value="Ribosomal_bL28_bact-type"/>
</dbReference>
<evidence type="ECO:0000313" key="6">
    <source>
        <dbReference type="EMBL" id="OGF56901.1"/>
    </source>
</evidence>
<dbReference type="InterPro" id="IPR034704">
    <property type="entry name" value="Ribosomal_bL28/bL31-like_sf"/>
</dbReference>
<sequence length="62" mass="6722">MAICQVCGKGTRFGRKISHAGNRVNRARKPNLQRVRAVHGGRRVMMTVCTSCLKAGKVVKAG</sequence>
<dbReference type="Pfam" id="PF00830">
    <property type="entry name" value="Ribosomal_L28"/>
    <property type="match status" value="1"/>
</dbReference>
<keyword evidence="2 5" id="KW-0689">Ribosomal protein</keyword>
<dbReference type="Gene3D" id="2.30.170.40">
    <property type="entry name" value="Ribosomal protein L28/L24"/>
    <property type="match status" value="1"/>
</dbReference>
<comment type="similarity">
    <text evidence="1 5">Belongs to the bacterial ribosomal protein bL28 family.</text>
</comment>
<evidence type="ECO:0000256" key="4">
    <source>
        <dbReference type="ARBA" id="ARBA00035174"/>
    </source>
</evidence>
<gene>
    <name evidence="5" type="primary">rpmB</name>
    <name evidence="6" type="ORF">A2Z21_07305</name>
</gene>
<dbReference type="HAMAP" id="MF_00373">
    <property type="entry name" value="Ribosomal_bL28"/>
    <property type="match status" value="1"/>
</dbReference>
<dbReference type="PANTHER" id="PTHR39080">
    <property type="entry name" value="50S RIBOSOMAL PROTEIN L28"/>
    <property type="match status" value="1"/>
</dbReference>
<name>A0A1F5V1V3_FRAXR</name>
<protein>
    <recommendedName>
        <fullName evidence="4 5">Large ribosomal subunit protein bL28</fullName>
    </recommendedName>
</protein>
<organism evidence="6 7">
    <name type="scientific">Fraserbacteria sp. (strain RBG_16_55_9)</name>
    <dbReference type="NCBI Taxonomy" id="1817864"/>
    <lineage>
        <taxon>Bacteria</taxon>
        <taxon>Candidatus Fraseribacteriota</taxon>
    </lineage>
</organism>
<dbReference type="SUPFAM" id="SSF143800">
    <property type="entry name" value="L28p-like"/>
    <property type="match status" value="1"/>
</dbReference>